<dbReference type="GO" id="GO:0016787">
    <property type="term" value="F:hydrolase activity"/>
    <property type="evidence" value="ECO:0007669"/>
    <property type="project" value="UniProtKB-KW"/>
</dbReference>
<dbReference type="PRINTS" id="PR00111">
    <property type="entry name" value="ABHYDROLASE"/>
</dbReference>
<reference evidence="2" key="1">
    <citation type="submission" date="2020-10" db="EMBL/GenBank/DDBJ databases">
        <title>Bacterium isolated from coastal waters sediment.</title>
        <authorList>
            <person name="Chen R.-J."/>
            <person name="Lu D.-C."/>
            <person name="Zhu K.-L."/>
            <person name="Du Z.-J."/>
        </authorList>
    </citation>
    <scope>NUCLEOTIDE SEQUENCE</scope>
    <source>
        <strain evidence="2">N1Y112</strain>
    </source>
</reference>
<organism evidence="2 3">
    <name type="scientific">Pontibacterium sinense</name>
    <dbReference type="NCBI Taxonomy" id="2781979"/>
    <lineage>
        <taxon>Bacteria</taxon>
        <taxon>Pseudomonadati</taxon>
        <taxon>Pseudomonadota</taxon>
        <taxon>Gammaproteobacteria</taxon>
        <taxon>Oceanospirillales</taxon>
        <taxon>Oceanospirillaceae</taxon>
        <taxon>Pontibacterium</taxon>
    </lineage>
</organism>
<feature type="domain" description="AB hydrolase-1" evidence="1">
    <location>
        <begin position="67"/>
        <end position="236"/>
    </location>
</feature>
<dbReference type="SUPFAM" id="SSF53474">
    <property type="entry name" value="alpha/beta-Hydrolases"/>
    <property type="match status" value="1"/>
</dbReference>
<proteinExistence type="predicted"/>
<accession>A0A8J7FE20</accession>
<protein>
    <submittedName>
        <fullName evidence="2">Alpha/beta fold hydrolase</fullName>
    </submittedName>
</protein>
<dbReference type="AlphaFoldDB" id="A0A8J7FE20"/>
<name>A0A8J7FE20_9GAMM</name>
<dbReference type="PANTHER" id="PTHR43689">
    <property type="entry name" value="HYDROLASE"/>
    <property type="match status" value="1"/>
</dbReference>
<evidence type="ECO:0000313" key="3">
    <source>
        <dbReference type="Proteomes" id="UP000640333"/>
    </source>
</evidence>
<dbReference type="PANTHER" id="PTHR43689:SF8">
    <property type="entry name" value="ALPHA_BETA-HYDROLASES SUPERFAMILY PROTEIN"/>
    <property type="match status" value="1"/>
</dbReference>
<comment type="caution">
    <text evidence="2">The sequence shown here is derived from an EMBL/GenBank/DDBJ whole genome shotgun (WGS) entry which is preliminary data.</text>
</comment>
<dbReference type="Pfam" id="PF00561">
    <property type="entry name" value="Abhydrolase_1"/>
    <property type="match status" value="1"/>
</dbReference>
<dbReference type="Gene3D" id="3.40.50.1820">
    <property type="entry name" value="alpha/beta hydrolase"/>
    <property type="match status" value="1"/>
</dbReference>
<keyword evidence="2" id="KW-0378">Hydrolase</keyword>
<dbReference type="EMBL" id="JADEYS010000011">
    <property type="protein sequence ID" value="MBE9397974.1"/>
    <property type="molecule type" value="Genomic_DNA"/>
</dbReference>
<dbReference type="InterPro" id="IPR029058">
    <property type="entry name" value="AB_hydrolase_fold"/>
</dbReference>
<gene>
    <name evidence="2" type="ORF">IOQ59_11965</name>
</gene>
<sequence>MVNQTLERWVLLRGLTRECRHWGGFTELLAQSRPCSDIQCIDLPGNGRLCEQNSPARITSITDVVRAQHTSNGPVYVLGLSMGGMVATDWALRYPDEISGLVLINSSLAELNPIWQRVRWRVWLNMVRAFLTSVENREEQIYKLTCNVRDDQESMLSQWLRYQRECPVMRRNIIHQLIAAARYHLPASGNQLTHNALVLAAEHDRLVSPQCSSQIAAVFGTVLYQHPTAGHDLTHDDPIWVVERISEWQRGPVMLPRHPCEKQRDNQ</sequence>
<dbReference type="RefSeq" id="WP_193953584.1">
    <property type="nucleotide sequence ID" value="NZ_JADEYS010000011.1"/>
</dbReference>
<dbReference type="Proteomes" id="UP000640333">
    <property type="component" value="Unassembled WGS sequence"/>
</dbReference>
<evidence type="ECO:0000313" key="2">
    <source>
        <dbReference type="EMBL" id="MBE9397974.1"/>
    </source>
</evidence>
<dbReference type="InterPro" id="IPR000073">
    <property type="entry name" value="AB_hydrolase_1"/>
</dbReference>
<evidence type="ECO:0000259" key="1">
    <source>
        <dbReference type="Pfam" id="PF00561"/>
    </source>
</evidence>
<keyword evidence="3" id="KW-1185">Reference proteome</keyword>